<dbReference type="PANTHER" id="PTHR23028:SF131">
    <property type="entry name" value="BLR2367 PROTEIN"/>
    <property type="match status" value="1"/>
</dbReference>
<feature type="domain" description="Acyltransferase 3" evidence="3">
    <location>
        <begin position="35"/>
        <end position="338"/>
    </location>
</feature>
<feature type="transmembrane region" description="Helical" evidence="2">
    <location>
        <begin position="102"/>
        <end position="121"/>
    </location>
</feature>
<name>A0ABU9RS78_9BURK</name>
<dbReference type="InterPro" id="IPR050879">
    <property type="entry name" value="Acyltransferase_3"/>
</dbReference>
<feature type="transmembrane region" description="Helical" evidence="2">
    <location>
        <begin position="325"/>
        <end position="347"/>
    </location>
</feature>
<feature type="transmembrane region" description="Helical" evidence="2">
    <location>
        <begin position="61"/>
        <end position="81"/>
    </location>
</feature>
<dbReference type="Proteomes" id="UP001489897">
    <property type="component" value="Unassembled WGS sequence"/>
</dbReference>
<gene>
    <name evidence="4" type="ORF">VSR73_17840</name>
</gene>
<evidence type="ECO:0000313" key="5">
    <source>
        <dbReference type="Proteomes" id="UP001489897"/>
    </source>
</evidence>
<protein>
    <submittedName>
        <fullName evidence="4">Acyltransferase</fullName>
        <ecNumber evidence="4">2.3.-.-</ecNumber>
    </submittedName>
</protein>
<feature type="transmembrane region" description="Helical" evidence="2">
    <location>
        <begin position="147"/>
        <end position="167"/>
    </location>
</feature>
<keyword evidence="4" id="KW-0808">Transferase</keyword>
<keyword evidence="2" id="KW-0472">Membrane</keyword>
<feature type="transmembrane region" description="Helical" evidence="2">
    <location>
        <begin position="232"/>
        <end position="251"/>
    </location>
</feature>
<dbReference type="RefSeq" id="WP_342947746.1">
    <property type="nucleotide sequence ID" value="NZ_JAYMRV010000005.1"/>
</dbReference>
<keyword evidence="2" id="KW-1133">Transmembrane helix</keyword>
<evidence type="ECO:0000259" key="3">
    <source>
        <dbReference type="Pfam" id="PF01757"/>
    </source>
</evidence>
<feature type="transmembrane region" description="Helical" evidence="2">
    <location>
        <begin position="257"/>
        <end position="276"/>
    </location>
</feature>
<keyword evidence="2" id="KW-0812">Transmembrane</keyword>
<dbReference type="PANTHER" id="PTHR23028">
    <property type="entry name" value="ACETYLTRANSFERASE"/>
    <property type="match status" value="1"/>
</dbReference>
<evidence type="ECO:0000256" key="2">
    <source>
        <dbReference type="SAM" id="Phobius"/>
    </source>
</evidence>
<dbReference type="GO" id="GO:0016746">
    <property type="term" value="F:acyltransferase activity"/>
    <property type="evidence" value="ECO:0007669"/>
    <property type="project" value="UniProtKB-KW"/>
</dbReference>
<evidence type="ECO:0000256" key="1">
    <source>
        <dbReference type="SAM" id="MobiDB-lite"/>
    </source>
</evidence>
<reference evidence="4 5" key="1">
    <citation type="submission" date="2024-01" db="EMBL/GenBank/DDBJ databases">
        <title>The diversity of rhizobia nodulating Mimosa spp. in eleven states of Brazil covering several biomes is determined by host plant, location, and edaphic factors.</title>
        <authorList>
            <person name="Rouws L."/>
            <person name="Barauna A."/>
            <person name="Beukes C."/>
            <person name="De Faria S.M."/>
            <person name="Gross E."/>
            <person name="Dos Reis Junior F.B."/>
            <person name="Simon M."/>
            <person name="Maluk M."/>
            <person name="Odee D.W."/>
            <person name="Kenicer G."/>
            <person name="Young J.P.W."/>
            <person name="Reis V.M."/>
            <person name="Zilli J."/>
            <person name="James E.K."/>
        </authorList>
    </citation>
    <scope>NUCLEOTIDE SEQUENCE [LARGE SCALE GENOMIC DNA]</scope>
    <source>
        <strain evidence="4 5">JPY167</strain>
    </source>
</reference>
<comment type="caution">
    <text evidence="4">The sequence shown here is derived from an EMBL/GenBank/DDBJ whole genome shotgun (WGS) entry which is preliminary data.</text>
</comment>
<evidence type="ECO:0000313" key="4">
    <source>
        <dbReference type="EMBL" id="MEM5422923.1"/>
    </source>
</evidence>
<feature type="transmembrane region" description="Helical" evidence="2">
    <location>
        <begin position="179"/>
        <end position="195"/>
    </location>
</feature>
<dbReference type="Pfam" id="PF01757">
    <property type="entry name" value="Acyl_transf_3"/>
    <property type="match status" value="1"/>
</dbReference>
<feature type="region of interest" description="Disordered" evidence="1">
    <location>
        <begin position="376"/>
        <end position="398"/>
    </location>
</feature>
<organism evidence="4 5">
    <name type="scientific">Paraburkholderia ferrariae</name>
    <dbReference type="NCBI Taxonomy" id="386056"/>
    <lineage>
        <taxon>Bacteria</taxon>
        <taxon>Pseudomonadati</taxon>
        <taxon>Pseudomonadota</taxon>
        <taxon>Betaproteobacteria</taxon>
        <taxon>Burkholderiales</taxon>
        <taxon>Burkholderiaceae</taxon>
        <taxon>Paraburkholderia</taxon>
    </lineage>
</organism>
<feature type="transmembrane region" description="Helical" evidence="2">
    <location>
        <begin position="37"/>
        <end position="55"/>
    </location>
</feature>
<sequence length="398" mass="43558">MRFGDVRIASIKRRASVPPAIGERADRASTMQKLKSLTVLRAVAATTVIFFHIMSPTGHTLGEFGVDIFFVISGFVIALVLDNPNLTTQRFLADRVARIVPLYWVLTFGVFAGALIAPELLNSTTADLGNLLKSLFFIPYRKESGQIFPMLFVGWTLNYEMLFYVVTAVSLMLVRRRRLLFTSALILAIFCAAKASNSHGVFTAFYANQRLFEFPLGFMAYQIWKSGVRIKLPLAGCIAVAAYAWMAYINWHNLSNAPLLYYGLPAFVLIGCTLSLEPAMGSGSLTRAAIFIGDASYAIYLSHPYCVEAARKLLPGALGGFDPTAPLGVVLTMIVATAMGAALYQFVDWPLHRRARRLLHAVPAIRLRRSRAAGASDAGTGLQEEPAGNLPVNEDAHC</sequence>
<proteinExistence type="predicted"/>
<accession>A0ABU9RS78</accession>
<keyword evidence="5" id="KW-1185">Reference proteome</keyword>
<dbReference type="InterPro" id="IPR002656">
    <property type="entry name" value="Acyl_transf_3_dom"/>
</dbReference>
<keyword evidence="4" id="KW-0012">Acyltransferase</keyword>
<dbReference type="EC" id="2.3.-.-" evidence="4"/>
<dbReference type="EMBL" id="JAYMRV010000005">
    <property type="protein sequence ID" value="MEM5422923.1"/>
    <property type="molecule type" value="Genomic_DNA"/>
</dbReference>